<feature type="compositionally biased region" description="Basic and acidic residues" evidence="1">
    <location>
        <begin position="51"/>
        <end position="60"/>
    </location>
</feature>
<proteinExistence type="predicted"/>
<dbReference type="EMBL" id="JAWDGP010003948">
    <property type="protein sequence ID" value="KAK3769279.1"/>
    <property type="molecule type" value="Genomic_DNA"/>
</dbReference>
<evidence type="ECO:0000256" key="1">
    <source>
        <dbReference type="SAM" id="MobiDB-lite"/>
    </source>
</evidence>
<dbReference type="Proteomes" id="UP001283361">
    <property type="component" value="Unassembled WGS sequence"/>
</dbReference>
<comment type="caution">
    <text evidence="2">The sequence shown here is derived from an EMBL/GenBank/DDBJ whole genome shotgun (WGS) entry which is preliminary data.</text>
</comment>
<sequence>MQNIFFLLFSHEGNDSAGRPQHSQDKGYRLEFLRGINGGGNMVTENAMPSHDSDYHRKPDGSPVTQKLYPCNGAPPAIRPILEMHDRPNTESLLELRLEWTRQNYDQRAEGLDHDLLTFILDWGACAAILLQLRAKIESSRV</sequence>
<evidence type="ECO:0000313" key="3">
    <source>
        <dbReference type="Proteomes" id="UP001283361"/>
    </source>
</evidence>
<accession>A0AAE0ZH35</accession>
<keyword evidence="3" id="KW-1185">Reference proteome</keyword>
<organism evidence="2 3">
    <name type="scientific">Elysia crispata</name>
    <name type="common">lettuce slug</name>
    <dbReference type="NCBI Taxonomy" id="231223"/>
    <lineage>
        <taxon>Eukaryota</taxon>
        <taxon>Metazoa</taxon>
        <taxon>Spiralia</taxon>
        <taxon>Lophotrochozoa</taxon>
        <taxon>Mollusca</taxon>
        <taxon>Gastropoda</taxon>
        <taxon>Heterobranchia</taxon>
        <taxon>Euthyneura</taxon>
        <taxon>Panpulmonata</taxon>
        <taxon>Sacoglossa</taxon>
        <taxon>Placobranchoidea</taxon>
        <taxon>Plakobranchidae</taxon>
        <taxon>Elysia</taxon>
    </lineage>
</organism>
<protein>
    <submittedName>
        <fullName evidence="2">Uncharacterized protein</fullName>
    </submittedName>
</protein>
<dbReference type="AlphaFoldDB" id="A0AAE0ZH35"/>
<gene>
    <name evidence="2" type="ORF">RRG08_026823</name>
</gene>
<reference evidence="2" key="1">
    <citation type="journal article" date="2023" name="G3 (Bethesda)">
        <title>A reference genome for the long-term kleptoplast-retaining sea slug Elysia crispata morphotype clarki.</title>
        <authorList>
            <person name="Eastman K.E."/>
            <person name="Pendleton A.L."/>
            <person name="Shaikh M.A."/>
            <person name="Suttiyut T."/>
            <person name="Ogas R."/>
            <person name="Tomko P."/>
            <person name="Gavelis G."/>
            <person name="Widhalm J.R."/>
            <person name="Wisecaver J.H."/>
        </authorList>
    </citation>
    <scope>NUCLEOTIDE SEQUENCE</scope>
    <source>
        <strain evidence="2">ECLA1</strain>
    </source>
</reference>
<name>A0AAE0ZH35_9GAST</name>
<feature type="region of interest" description="Disordered" evidence="1">
    <location>
        <begin position="43"/>
        <end position="70"/>
    </location>
</feature>
<evidence type="ECO:0000313" key="2">
    <source>
        <dbReference type="EMBL" id="KAK3769279.1"/>
    </source>
</evidence>